<keyword evidence="3" id="KW-1185">Reference proteome</keyword>
<feature type="transmembrane region" description="Helical" evidence="1">
    <location>
        <begin position="12"/>
        <end position="29"/>
    </location>
</feature>
<comment type="caution">
    <text evidence="2">The sequence shown here is derived from an EMBL/GenBank/DDBJ whole genome shotgun (WGS) entry which is preliminary data.</text>
</comment>
<organism evidence="2 3">
    <name type="scientific">Gelatiniphilus marinus</name>
    <dbReference type="NCBI Taxonomy" id="1759464"/>
    <lineage>
        <taxon>Bacteria</taxon>
        <taxon>Pseudomonadati</taxon>
        <taxon>Bacteroidota</taxon>
        <taxon>Flavobacteriia</taxon>
        <taxon>Flavobacteriales</taxon>
        <taxon>Flavobacteriaceae</taxon>
        <taxon>Gelatiniphilus</taxon>
    </lineage>
</organism>
<feature type="transmembrane region" description="Helical" evidence="1">
    <location>
        <begin position="208"/>
        <end position="225"/>
    </location>
</feature>
<evidence type="ECO:0000313" key="2">
    <source>
        <dbReference type="EMBL" id="MFD2533666.1"/>
    </source>
</evidence>
<evidence type="ECO:0000256" key="1">
    <source>
        <dbReference type="SAM" id="Phobius"/>
    </source>
</evidence>
<feature type="transmembrane region" description="Helical" evidence="1">
    <location>
        <begin position="59"/>
        <end position="79"/>
    </location>
</feature>
<evidence type="ECO:0000313" key="3">
    <source>
        <dbReference type="Proteomes" id="UP001597441"/>
    </source>
</evidence>
<feature type="transmembrane region" description="Helical" evidence="1">
    <location>
        <begin position="181"/>
        <end position="202"/>
    </location>
</feature>
<keyword evidence="1" id="KW-1133">Transmembrane helix</keyword>
<name>A0ABW5JNE0_9FLAO</name>
<feature type="transmembrane region" description="Helical" evidence="1">
    <location>
        <begin position="85"/>
        <end position="107"/>
    </location>
</feature>
<accession>A0ABW5JNE0</accession>
<reference evidence="3" key="1">
    <citation type="journal article" date="2019" name="Int. J. Syst. Evol. Microbiol.">
        <title>The Global Catalogue of Microorganisms (GCM) 10K type strain sequencing project: providing services to taxonomists for standard genome sequencing and annotation.</title>
        <authorList>
            <consortium name="The Broad Institute Genomics Platform"/>
            <consortium name="The Broad Institute Genome Sequencing Center for Infectious Disease"/>
            <person name="Wu L."/>
            <person name="Ma J."/>
        </authorList>
    </citation>
    <scope>NUCLEOTIDE SEQUENCE [LARGE SCALE GENOMIC DNA]</scope>
    <source>
        <strain evidence="3">KCTC 42903</strain>
    </source>
</reference>
<dbReference type="EMBL" id="JBHULK010000001">
    <property type="protein sequence ID" value="MFD2533666.1"/>
    <property type="molecule type" value="Genomic_DNA"/>
</dbReference>
<proteinExistence type="predicted"/>
<keyword evidence="1" id="KW-0812">Transmembrane</keyword>
<dbReference type="Proteomes" id="UP001597441">
    <property type="component" value="Unassembled WGS sequence"/>
</dbReference>
<protein>
    <submittedName>
        <fullName evidence="2">Uncharacterized protein</fullName>
    </submittedName>
</protein>
<feature type="transmembrane region" description="Helical" evidence="1">
    <location>
        <begin position="157"/>
        <end position="174"/>
    </location>
</feature>
<dbReference type="RefSeq" id="WP_388012720.1">
    <property type="nucleotide sequence ID" value="NZ_JBHUDT010000001.1"/>
</dbReference>
<sequence length="243" mass="27855">MSIKTTKVKTMVLISLITLAYILFVVFQFSGKAVVAESFSSIIFPLIAVLYYQSVTPKTLFFCLFLISYSLSELIFFVVDYVPYLYFYFTGNILSLLSYAFLIVEVCKLLCAMHVLKNFKIHIVVLIGLNTYIAFILQEAIGPYLDLTLECLVEITYNVVMLLLLSVALLGYIYKDDKKSLFFFFGALCIVFGEVINVAYLYVSHQNLFNFLSVSLFVLAFYFLYQQAKLKPIETKDDDISKM</sequence>
<feature type="transmembrane region" description="Helical" evidence="1">
    <location>
        <begin position="35"/>
        <end position="52"/>
    </location>
</feature>
<gene>
    <name evidence="2" type="ORF">ACFSQS_01010</name>
</gene>
<feature type="transmembrane region" description="Helical" evidence="1">
    <location>
        <begin position="119"/>
        <end position="137"/>
    </location>
</feature>
<keyword evidence="1" id="KW-0472">Membrane</keyword>